<evidence type="ECO:0000256" key="1">
    <source>
        <dbReference type="ARBA" id="ARBA00004651"/>
    </source>
</evidence>
<dbReference type="EMBL" id="CABVHX010000032">
    <property type="protein sequence ID" value="VVO33479.1"/>
    <property type="molecule type" value="Genomic_DNA"/>
</dbReference>
<feature type="transmembrane region" description="Helical" evidence="6">
    <location>
        <begin position="291"/>
        <end position="310"/>
    </location>
</feature>
<evidence type="ECO:0000256" key="4">
    <source>
        <dbReference type="ARBA" id="ARBA00022989"/>
    </source>
</evidence>
<dbReference type="InterPro" id="IPR004797">
    <property type="entry name" value="Competence_ComEC/Rec2"/>
</dbReference>
<evidence type="ECO:0000259" key="7">
    <source>
        <dbReference type="SMART" id="SM00849"/>
    </source>
</evidence>
<accession>A0A5E7F2R5</accession>
<evidence type="ECO:0000256" key="5">
    <source>
        <dbReference type="ARBA" id="ARBA00023136"/>
    </source>
</evidence>
<dbReference type="NCBIfam" id="TIGR00360">
    <property type="entry name" value="ComEC_N-term"/>
    <property type="match status" value="1"/>
</dbReference>
<keyword evidence="4 6" id="KW-1133">Transmembrane helix</keyword>
<evidence type="ECO:0000256" key="6">
    <source>
        <dbReference type="SAM" id="Phobius"/>
    </source>
</evidence>
<feature type="transmembrane region" description="Helical" evidence="6">
    <location>
        <begin position="259"/>
        <end position="279"/>
    </location>
</feature>
<dbReference type="NCBIfam" id="TIGR00361">
    <property type="entry name" value="ComEC_Rec2"/>
    <property type="match status" value="1"/>
</dbReference>
<dbReference type="Pfam" id="PF00753">
    <property type="entry name" value="Lactamase_B"/>
    <property type="match status" value="1"/>
</dbReference>
<dbReference type="GO" id="GO:0030420">
    <property type="term" value="P:establishment of competence for transformation"/>
    <property type="evidence" value="ECO:0007669"/>
    <property type="project" value="InterPro"/>
</dbReference>
<dbReference type="InterPro" id="IPR001279">
    <property type="entry name" value="Metallo-B-lactamas"/>
</dbReference>
<feature type="domain" description="Metallo-beta-lactamase" evidence="7">
    <location>
        <begin position="433"/>
        <end position="617"/>
    </location>
</feature>
<feature type="transmembrane region" description="Helical" evidence="6">
    <location>
        <begin position="188"/>
        <end position="213"/>
    </location>
</feature>
<dbReference type="Proteomes" id="UP000325375">
    <property type="component" value="Unassembled WGS sequence"/>
</dbReference>
<dbReference type="CDD" id="cd07731">
    <property type="entry name" value="ComA-like_MBL-fold"/>
    <property type="match status" value="1"/>
</dbReference>
<evidence type="ECO:0000256" key="2">
    <source>
        <dbReference type="ARBA" id="ARBA00022475"/>
    </source>
</evidence>
<evidence type="ECO:0000313" key="9">
    <source>
        <dbReference type="Proteomes" id="UP000325375"/>
    </source>
</evidence>
<feature type="transmembrane region" description="Helical" evidence="6">
    <location>
        <begin position="234"/>
        <end position="253"/>
    </location>
</feature>
<organism evidence="8 9">
    <name type="scientific">Pseudomonas fluorescens</name>
    <dbReference type="NCBI Taxonomy" id="294"/>
    <lineage>
        <taxon>Bacteria</taxon>
        <taxon>Pseudomonadati</taxon>
        <taxon>Pseudomonadota</taxon>
        <taxon>Gammaproteobacteria</taxon>
        <taxon>Pseudomonadales</taxon>
        <taxon>Pseudomonadaceae</taxon>
        <taxon>Pseudomonas</taxon>
    </lineage>
</organism>
<dbReference type="AlphaFoldDB" id="A0A5E7F2R5"/>
<name>A0A5E7F2R5_PSEFL</name>
<feature type="transmembrane region" description="Helical" evidence="6">
    <location>
        <begin position="322"/>
        <end position="340"/>
    </location>
</feature>
<dbReference type="InterPro" id="IPR036866">
    <property type="entry name" value="RibonucZ/Hydroxyglut_hydro"/>
</dbReference>
<dbReference type="Pfam" id="PF03772">
    <property type="entry name" value="Competence"/>
    <property type="match status" value="1"/>
</dbReference>
<comment type="subcellular location">
    <subcellularLocation>
        <location evidence="1">Cell membrane</location>
        <topology evidence="1">Multi-pass membrane protein</topology>
    </subcellularLocation>
</comment>
<dbReference type="InterPro" id="IPR035681">
    <property type="entry name" value="ComA-like_MBL"/>
</dbReference>
<gene>
    <name evidence="8" type="primary">comEC</name>
    <name evidence="8" type="ORF">PS718_05175</name>
</gene>
<evidence type="ECO:0000256" key="3">
    <source>
        <dbReference type="ARBA" id="ARBA00022692"/>
    </source>
</evidence>
<keyword evidence="2" id="KW-1003">Cell membrane</keyword>
<dbReference type="PANTHER" id="PTHR30619:SF1">
    <property type="entry name" value="RECOMBINATION PROTEIN 2"/>
    <property type="match status" value="1"/>
</dbReference>
<dbReference type="Pfam" id="PF13567">
    <property type="entry name" value="DUF4131"/>
    <property type="match status" value="1"/>
</dbReference>
<reference evidence="8 9" key="1">
    <citation type="submission" date="2019-09" db="EMBL/GenBank/DDBJ databases">
        <authorList>
            <person name="Chandra G."/>
            <person name="Truman W A."/>
        </authorList>
    </citation>
    <scope>NUCLEOTIDE SEQUENCE [LARGE SCALE GENOMIC DNA]</scope>
    <source>
        <strain evidence="8">PS718</strain>
    </source>
</reference>
<dbReference type="PANTHER" id="PTHR30619">
    <property type="entry name" value="DNA INTERNALIZATION/COMPETENCE PROTEIN COMEC/REC2"/>
    <property type="match status" value="1"/>
</dbReference>
<dbReference type="InterPro" id="IPR004477">
    <property type="entry name" value="ComEC_N"/>
</dbReference>
<feature type="transmembrane region" description="Helical" evidence="6">
    <location>
        <begin position="347"/>
        <end position="366"/>
    </location>
</feature>
<dbReference type="Gene3D" id="3.60.15.10">
    <property type="entry name" value="Ribonuclease Z/Hydroxyacylglutathione hydrolase-like"/>
    <property type="match status" value="1"/>
</dbReference>
<keyword evidence="3 6" id="KW-0812">Transmembrane</keyword>
<protein>
    <submittedName>
        <fullName evidence="8">ComE operon protein 3</fullName>
    </submittedName>
</protein>
<proteinExistence type="predicted"/>
<feature type="transmembrane region" description="Helical" evidence="6">
    <location>
        <begin position="162"/>
        <end position="182"/>
    </location>
</feature>
<keyword evidence="5 6" id="KW-0472">Membrane</keyword>
<dbReference type="InterPro" id="IPR025405">
    <property type="entry name" value="DUF4131"/>
</dbReference>
<dbReference type="SMART" id="SM00849">
    <property type="entry name" value="Lactamase_B"/>
    <property type="match status" value="1"/>
</dbReference>
<sequence>MALDGETRWLEGRVVGLPQTSDGVVRFELADAHSRHSKLPSLMRLAWYAGPPVSSGERWRLAVKLKRPNGLLNADAFDYEAWLLAQRIGATGTIKEGQRLGEARWAWRDSIRQRLLAVDAQGRDGALAALVLGDGSGLSREDWQILQDTGTVHLLVISGQHIGMLAAVMYLLVAGLARYGLWPLRWPWLPWACGLAFAAALGYGLLAGFDVPVRRACVMVGLVLLWRLRFRHLGAWWPLLLAFNGVLLLDPLASLRPGFWLSFAAVAVLIFTFGGRLGAWRWWQTWTRAQWLIAIGLCPVLLALNLPISLSGPLANLLAVPWVSLVVLPPALLGTLLLPVPYVGEGLLWLAGGLIDWLFQGLALIAGQWPAWIAPSLPLWALAIGSLGAVLLLLPRGVPLRPLGWPLLLILVVPPRERLDAGLADVWQLDVGQGLAILIRTRHHALLYDAGPPFRDFDLGERVVLPALRKLNVETLDLMLLSHADADHAGGALAVARRLQVKQFISGDPPGLPAELNAQACESGQQWQWDGVSFQLWQWADAHDSNQRSCVLQIEANGERLLLTGDIDTHAERVLLQSPLNVATQWLQAPHHGSRSSSSMALLKALKPNAVLISRGQGNSFGHPHPIVMARYRQQGLRIYDSAEQGAIHLQLGAFKPPWTMRQYPRFWREPPLFSH</sequence>
<dbReference type="SUPFAM" id="SSF56281">
    <property type="entry name" value="Metallo-hydrolase/oxidoreductase"/>
    <property type="match status" value="1"/>
</dbReference>
<dbReference type="GO" id="GO:0005886">
    <property type="term" value="C:plasma membrane"/>
    <property type="evidence" value="ECO:0007669"/>
    <property type="project" value="UniProtKB-SubCell"/>
</dbReference>
<feature type="transmembrane region" description="Helical" evidence="6">
    <location>
        <begin position="372"/>
        <end position="394"/>
    </location>
</feature>
<dbReference type="InterPro" id="IPR052159">
    <property type="entry name" value="Competence_DNA_uptake"/>
</dbReference>
<evidence type="ECO:0000313" key="8">
    <source>
        <dbReference type="EMBL" id="VVO33479.1"/>
    </source>
</evidence>